<dbReference type="Pfam" id="PF00899">
    <property type="entry name" value="ThiF"/>
    <property type="match status" value="1"/>
</dbReference>
<protein>
    <recommendedName>
        <fullName evidence="10">Molybdopterin-synthase adenylyltransferase</fullName>
        <ecNumber evidence="9">2.7.7.80</ecNumber>
    </recommendedName>
    <alternativeName>
        <fullName evidence="13">MoaD protein adenylase</fullName>
    </alternativeName>
    <alternativeName>
        <fullName evidence="11">Molybdopterin-converting factor subunit 1 adenylase</fullName>
    </alternativeName>
    <alternativeName>
        <fullName evidence="12">Sulfur carrier protein MoaD adenylyltransferase</fullName>
    </alternativeName>
</protein>
<accession>A0A136A5G4</accession>
<comment type="similarity">
    <text evidence="2">Belongs to the HesA/MoeB/ThiF family.</text>
</comment>
<evidence type="ECO:0000256" key="9">
    <source>
        <dbReference type="ARBA" id="ARBA00066884"/>
    </source>
</evidence>
<dbReference type="Proteomes" id="UP000070299">
    <property type="component" value="Unassembled WGS sequence"/>
</dbReference>
<evidence type="ECO:0000256" key="10">
    <source>
        <dbReference type="ARBA" id="ARBA00073635"/>
    </source>
</evidence>
<comment type="subunit">
    <text evidence="8">Homodimer. Forms a stable heterotetrameric complex of 2 MoeB and 2 MoaD during adenylation of MoaD.</text>
</comment>
<evidence type="ECO:0000256" key="6">
    <source>
        <dbReference type="ARBA" id="ARBA00052218"/>
    </source>
</evidence>
<keyword evidence="15" id="KW-0548">Nucleotidyltransferase</keyword>
<dbReference type="GO" id="GO:0061605">
    <property type="term" value="F:molybdopterin-synthase adenylyltransferase activity"/>
    <property type="evidence" value="ECO:0007669"/>
    <property type="project" value="UniProtKB-EC"/>
</dbReference>
<dbReference type="NCBIfam" id="NF004281">
    <property type="entry name" value="PRK05690.1"/>
    <property type="match status" value="1"/>
</dbReference>
<evidence type="ECO:0000256" key="1">
    <source>
        <dbReference type="ARBA" id="ARBA00005046"/>
    </source>
</evidence>
<evidence type="ECO:0000313" key="15">
    <source>
        <dbReference type="EMBL" id="KXI30370.1"/>
    </source>
</evidence>
<dbReference type="InterPro" id="IPR035985">
    <property type="entry name" value="Ubiquitin-activating_enz"/>
</dbReference>
<dbReference type="InterPro" id="IPR045886">
    <property type="entry name" value="ThiF/MoeB/HesA"/>
</dbReference>
<gene>
    <name evidence="15" type="ORF">AX660_10380</name>
</gene>
<keyword evidence="4" id="KW-0547">Nucleotide-binding</keyword>
<evidence type="ECO:0000256" key="7">
    <source>
        <dbReference type="ARBA" id="ARBA00055169"/>
    </source>
</evidence>
<keyword evidence="3 15" id="KW-0808">Transferase</keyword>
<proteinExistence type="inferred from homology"/>
<evidence type="ECO:0000256" key="4">
    <source>
        <dbReference type="ARBA" id="ARBA00022741"/>
    </source>
</evidence>
<comment type="caution">
    <text evidence="15">The sequence shown here is derived from an EMBL/GenBank/DDBJ whole genome shotgun (WGS) entry which is preliminary data.</text>
</comment>
<dbReference type="GO" id="GO:0008146">
    <property type="term" value="F:sulfotransferase activity"/>
    <property type="evidence" value="ECO:0007669"/>
    <property type="project" value="TreeGrafter"/>
</dbReference>
<evidence type="ECO:0000256" key="5">
    <source>
        <dbReference type="ARBA" id="ARBA00022840"/>
    </source>
</evidence>
<dbReference type="RefSeq" id="WP_068374685.1">
    <property type="nucleotide sequence ID" value="NZ_LSNE01000003.1"/>
</dbReference>
<evidence type="ECO:0000256" key="13">
    <source>
        <dbReference type="ARBA" id="ARBA00078531"/>
    </source>
</evidence>
<evidence type="ECO:0000256" key="12">
    <source>
        <dbReference type="ARBA" id="ARBA00075328"/>
    </source>
</evidence>
<feature type="domain" description="THIF-type NAD/FAD binding fold" evidence="14">
    <location>
        <begin position="17"/>
        <end position="251"/>
    </location>
</feature>
<dbReference type="PANTHER" id="PTHR10953:SF194">
    <property type="entry name" value="MOLYBDOPTERIN-SYNTHASE ADENYLYLTRANSFERASE"/>
    <property type="match status" value="1"/>
</dbReference>
<name>A0A136A5G4_9ALTE</name>
<evidence type="ECO:0000256" key="11">
    <source>
        <dbReference type="ARBA" id="ARBA00075110"/>
    </source>
</evidence>
<dbReference type="GO" id="GO:0005829">
    <property type="term" value="C:cytosol"/>
    <property type="evidence" value="ECO:0007669"/>
    <property type="project" value="TreeGrafter"/>
</dbReference>
<keyword evidence="5" id="KW-0067">ATP-binding</keyword>
<dbReference type="EC" id="2.7.7.80" evidence="9"/>
<dbReference type="GO" id="GO:0005524">
    <property type="term" value="F:ATP binding"/>
    <property type="evidence" value="ECO:0007669"/>
    <property type="project" value="UniProtKB-KW"/>
</dbReference>
<dbReference type="STRING" id="1799789.AX660_10380"/>
<organism evidence="15 16">
    <name type="scientific">Paraglaciecola hydrolytica</name>
    <dbReference type="NCBI Taxonomy" id="1799789"/>
    <lineage>
        <taxon>Bacteria</taxon>
        <taxon>Pseudomonadati</taxon>
        <taxon>Pseudomonadota</taxon>
        <taxon>Gammaproteobacteria</taxon>
        <taxon>Alteromonadales</taxon>
        <taxon>Alteromonadaceae</taxon>
        <taxon>Paraglaciecola</taxon>
    </lineage>
</organism>
<dbReference type="SUPFAM" id="SSF69572">
    <property type="entry name" value="Activating enzymes of the ubiquitin-like proteins"/>
    <property type="match status" value="1"/>
</dbReference>
<dbReference type="InterPro" id="IPR000594">
    <property type="entry name" value="ThiF_NAD_FAD-bd"/>
</dbReference>
<dbReference type="AlphaFoldDB" id="A0A136A5G4"/>
<dbReference type="GO" id="GO:0008641">
    <property type="term" value="F:ubiquitin-like modifier activating enzyme activity"/>
    <property type="evidence" value="ECO:0007669"/>
    <property type="project" value="InterPro"/>
</dbReference>
<evidence type="ECO:0000256" key="2">
    <source>
        <dbReference type="ARBA" id="ARBA00009919"/>
    </source>
</evidence>
<dbReference type="OrthoDB" id="9804286at2"/>
<reference evidence="16" key="1">
    <citation type="submission" date="2016-02" db="EMBL/GenBank/DDBJ databases">
        <authorList>
            <person name="Schultz-Johansen M."/>
            <person name="Glaring M.A."/>
            <person name="Bech P.K."/>
            <person name="Stougaard P."/>
        </authorList>
    </citation>
    <scope>NUCLEOTIDE SEQUENCE [LARGE SCALE GENOMIC DNA]</scope>
    <source>
        <strain evidence="16">S66</strain>
    </source>
</reference>
<dbReference type="EMBL" id="LSNE01000003">
    <property type="protein sequence ID" value="KXI30370.1"/>
    <property type="molecule type" value="Genomic_DNA"/>
</dbReference>
<dbReference type="PANTHER" id="PTHR10953">
    <property type="entry name" value="UBIQUITIN-ACTIVATING ENZYME E1"/>
    <property type="match status" value="1"/>
</dbReference>
<dbReference type="CDD" id="cd00757">
    <property type="entry name" value="ThiF_MoeB_HesA_family"/>
    <property type="match status" value="1"/>
</dbReference>
<evidence type="ECO:0000256" key="8">
    <source>
        <dbReference type="ARBA" id="ARBA00063809"/>
    </source>
</evidence>
<evidence type="ECO:0000256" key="3">
    <source>
        <dbReference type="ARBA" id="ARBA00022679"/>
    </source>
</evidence>
<evidence type="ECO:0000313" key="16">
    <source>
        <dbReference type="Proteomes" id="UP000070299"/>
    </source>
</evidence>
<dbReference type="FunFam" id="3.40.50.720:FF:000033">
    <property type="entry name" value="Adenylyltransferase and sulfurtransferase MOCS3"/>
    <property type="match status" value="1"/>
</dbReference>
<comment type="pathway">
    <text evidence="1">Cofactor biosynthesis; molybdopterin biosynthesis.</text>
</comment>
<evidence type="ECO:0000259" key="14">
    <source>
        <dbReference type="Pfam" id="PF00899"/>
    </source>
</evidence>
<dbReference type="Gene3D" id="3.40.50.720">
    <property type="entry name" value="NAD(P)-binding Rossmann-like Domain"/>
    <property type="match status" value="1"/>
</dbReference>
<dbReference type="GO" id="GO:0004792">
    <property type="term" value="F:thiosulfate-cyanide sulfurtransferase activity"/>
    <property type="evidence" value="ECO:0007669"/>
    <property type="project" value="TreeGrafter"/>
</dbReference>
<comment type="catalytic activity">
    <reaction evidence="6">
        <text>[molybdopterin-synthase sulfur-carrier protein]-C-terminal Gly-Gly + ATP + H(+) = [molybdopterin-synthase sulfur-carrier protein]-C-terminal Gly-Gly-AMP + diphosphate</text>
        <dbReference type="Rhea" id="RHEA:43616"/>
        <dbReference type="Rhea" id="RHEA-COMP:12159"/>
        <dbReference type="Rhea" id="RHEA-COMP:12202"/>
        <dbReference type="ChEBI" id="CHEBI:15378"/>
        <dbReference type="ChEBI" id="CHEBI:30616"/>
        <dbReference type="ChEBI" id="CHEBI:33019"/>
        <dbReference type="ChEBI" id="CHEBI:90618"/>
        <dbReference type="ChEBI" id="CHEBI:90778"/>
        <dbReference type="EC" id="2.7.7.80"/>
    </reaction>
</comment>
<keyword evidence="16" id="KW-1185">Reference proteome</keyword>
<sequence length="255" mass="27778">MPTFANKPLNTQQALRYSRQILLPGFDLDKQEKLLNSRVLLIGAGGLGCAAAQYLVAAGIGYITLVDDDKVELSNLQRQVLHRETSLGEHKSESALKRLQELNGETVLVAINTRLDNEALTQQISNHDIVLDCSDNLATRNQINALCFAAATPFVSGAAIRMEGQVSSFSADPAQACYLCLSATFGEQNLSCMEAGIMSPVVGIIGAMQALETIKILSDFGKPLMNKLLMFDAMTSQWRSFNLLKNPHCKVCRNS</sequence>
<comment type="function">
    <text evidence="7">Catalyzes the adenylation by ATP of the carboxyl group of the C-terminal glycine of sulfur carrier protein MoaD.</text>
</comment>